<proteinExistence type="predicted"/>
<sequence>MIVTASDGESWRVGRRRLAWRPRPPRLLVKVWEVTEGVQGIPFVELIAAAAVLLLSPFFIPYILSWLAALLITPLALLMRVVERRPWPVVAYVSKWADFRQEYRGFVVGSREADALAARVRDEIKAEAKPTSLIAPTHPG</sequence>
<keyword evidence="3" id="KW-1185">Reference proteome</keyword>
<reference evidence="3" key="1">
    <citation type="journal article" date="2019" name="Int. J. Syst. Evol. Microbiol.">
        <title>The Global Catalogue of Microorganisms (GCM) 10K type strain sequencing project: providing services to taxonomists for standard genome sequencing and annotation.</title>
        <authorList>
            <consortium name="The Broad Institute Genomics Platform"/>
            <consortium name="The Broad Institute Genome Sequencing Center for Infectious Disease"/>
            <person name="Wu L."/>
            <person name="Ma J."/>
        </authorList>
    </citation>
    <scope>NUCLEOTIDE SEQUENCE [LARGE SCALE GENOMIC DNA]</scope>
    <source>
        <strain evidence="3">JCM 6833</strain>
    </source>
</reference>
<comment type="caution">
    <text evidence="2">The sequence shown here is derived from an EMBL/GenBank/DDBJ whole genome shotgun (WGS) entry which is preliminary data.</text>
</comment>
<evidence type="ECO:0000313" key="2">
    <source>
        <dbReference type="EMBL" id="GAA2590173.1"/>
    </source>
</evidence>
<keyword evidence="1" id="KW-0472">Membrane</keyword>
<dbReference type="EMBL" id="BAAATD010000002">
    <property type="protein sequence ID" value="GAA2590173.1"/>
    <property type="molecule type" value="Genomic_DNA"/>
</dbReference>
<organism evidence="2 3">
    <name type="scientific">Actinomadura fulvescens</name>
    <dbReference type="NCBI Taxonomy" id="46160"/>
    <lineage>
        <taxon>Bacteria</taxon>
        <taxon>Bacillati</taxon>
        <taxon>Actinomycetota</taxon>
        <taxon>Actinomycetes</taxon>
        <taxon>Streptosporangiales</taxon>
        <taxon>Thermomonosporaceae</taxon>
        <taxon>Actinomadura</taxon>
    </lineage>
</organism>
<evidence type="ECO:0000256" key="1">
    <source>
        <dbReference type="SAM" id="Phobius"/>
    </source>
</evidence>
<dbReference type="Proteomes" id="UP001501509">
    <property type="component" value="Unassembled WGS sequence"/>
</dbReference>
<gene>
    <name evidence="2" type="ORF">GCM10010411_23870</name>
</gene>
<protein>
    <submittedName>
        <fullName evidence="2">Uncharacterized protein</fullName>
    </submittedName>
</protein>
<evidence type="ECO:0000313" key="3">
    <source>
        <dbReference type="Proteomes" id="UP001501509"/>
    </source>
</evidence>
<feature type="transmembrane region" description="Helical" evidence="1">
    <location>
        <begin position="59"/>
        <end position="78"/>
    </location>
</feature>
<keyword evidence="1" id="KW-1133">Transmembrane helix</keyword>
<accession>A0ABP6BVQ7</accession>
<name>A0ABP6BVQ7_9ACTN</name>
<keyword evidence="1" id="KW-0812">Transmembrane</keyword>